<reference evidence="1" key="1">
    <citation type="submission" date="2019-11" db="EMBL/GenBank/DDBJ databases">
        <title>Description of Pedobacter sp. LMG 31464T.</title>
        <authorList>
            <person name="Carlier A."/>
            <person name="Qi S."/>
            <person name="Vandamme P."/>
        </authorList>
    </citation>
    <scope>NUCLEOTIDE SEQUENCE</scope>
    <source>
        <strain evidence="1">LMG 31464</strain>
    </source>
</reference>
<organism evidence="1 2">
    <name type="scientific">Pedobacter planticolens</name>
    <dbReference type="NCBI Taxonomy" id="2679964"/>
    <lineage>
        <taxon>Bacteria</taxon>
        <taxon>Pseudomonadati</taxon>
        <taxon>Bacteroidota</taxon>
        <taxon>Sphingobacteriia</taxon>
        <taxon>Sphingobacteriales</taxon>
        <taxon>Sphingobacteriaceae</taxon>
        <taxon>Pedobacter</taxon>
    </lineage>
</organism>
<evidence type="ECO:0000313" key="1">
    <source>
        <dbReference type="EMBL" id="MBB2143974.1"/>
    </source>
</evidence>
<accession>A0A923DUA1</accession>
<evidence type="ECO:0000313" key="2">
    <source>
        <dbReference type="Proteomes" id="UP000601055"/>
    </source>
</evidence>
<proteinExistence type="predicted"/>
<dbReference type="EMBL" id="WNXD01000001">
    <property type="protein sequence ID" value="MBB2143974.1"/>
    <property type="molecule type" value="Genomic_DNA"/>
</dbReference>
<protein>
    <submittedName>
        <fullName evidence="1">Uncharacterized protein</fullName>
    </submittedName>
</protein>
<dbReference type="AlphaFoldDB" id="A0A923DUA1"/>
<comment type="caution">
    <text evidence="1">The sequence shown here is derived from an EMBL/GenBank/DDBJ whole genome shotgun (WGS) entry which is preliminary data.</text>
</comment>
<gene>
    <name evidence="1" type="ORF">GM921_00625</name>
</gene>
<dbReference type="Proteomes" id="UP000601055">
    <property type="component" value="Unassembled WGS sequence"/>
</dbReference>
<dbReference type="RefSeq" id="WP_182920677.1">
    <property type="nucleotide sequence ID" value="NZ_WNXD01000001.1"/>
</dbReference>
<name>A0A923DUA1_9SPHI</name>
<sequence>MALKITNVENGNTPKTEKVRITATKDVNTKGYALVDKTFDQNGKLSNEFRHIYIFPALDIKKGEEIILCTAEGTDEKRKYGNSDSLYQALYWGSDHCIWNADGDQATLIEYAVVNSFKVIPKKK</sequence>
<keyword evidence="2" id="KW-1185">Reference proteome</keyword>